<proteinExistence type="predicted"/>
<reference evidence="2" key="2">
    <citation type="submission" date="2020-09" db="EMBL/GenBank/DDBJ databases">
        <authorList>
            <person name="Sun Q."/>
            <person name="Ohkuma M."/>
        </authorList>
    </citation>
    <scope>NUCLEOTIDE SEQUENCE</scope>
    <source>
        <strain evidence="2">JCM 19018</strain>
    </source>
</reference>
<feature type="region of interest" description="Disordered" evidence="1">
    <location>
        <begin position="1"/>
        <end position="28"/>
    </location>
</feature>
<organism evidence="2 3">
    <name type="scientific">Haloarcula sebkhae</name>
    <dbReference type="NCBI Taxonomy" id="932660"/>
    <lineage>
        <taxon>Archaea</taxon>
        <taxon>Methanobacteriati</taxon>
        <taxon>Methanobacteriota</taxon>
        <taxon>Stenosarchaea group</taxon>
        <taxon>Halobacteria</taxon>
        <taxon>Halobacteriales</taxon>
        <taxon>Haloarculaceae</taxon>
        <taxon>Haloarcula</taxon>
    </lineage>
</organism>
<protein>
    <submittedName>
        <fullName evidence="2">Uncharacterized protein</fullName>
    </submittedName>
</protein>
<evidence type="ECO:0000313" key="3">
    <source>
        <dbReference type="Proteomes" id="UP000614221"/>
    </source>
</evidence>
<dbReference type="Proteomes" id="UP000614221">
    <property type="component" value="Unassembled WGS sequence"/>
</dbReference>
<reference evidence="2" key="1">
    <citation type="journal article" date="2014" name="Int. J. Syst. Evol. Microbiol.">
        <title>Complete genome sequence of Corynebacterium casei LMG S-19264T (=DSM 44701T), isolated from a smear-ripened cheese.</title>
        <authorList>
            <consortium name="US DOE Joint Genome Institute (JGI-PGF)"/>
            <person name="Walter F."/>
            <person name="Albersmeier A."/>
            <person name="Kalinowski J."/>
            <person name="Ruckert C."/>
        </authorList>
    </citation>
    <scope>NUCLEOTIDE SEQUENCE</scope>
    <source>
        <strain evidence="2">JCM 19018</strain>
    </source>
</reference>
<accession>A0A830EVS3</accession>
<dbReference type="AlphaFoldDB" id="A0A830EVS3"/>
<evidence type="ECO:0000313" key="2">
    <source>
        <dbReference type="EMBL" id="GGK79625.1"/>
    </source>
</evidence>
<name>A0A830EVS3_9EURY</name>
<evidence type="ECO:0000256" key="1">
    <source>
        <dbReference type="SAM" id="MobiDB-lite"/>
    </source>
</evidence>
<gene>
    <name evidence="2" type="ORF">GCM10009067_34920</name>
</gene>
<dbReference type="EMBL" id="BMPD01000007">
    <property type="protein sequence ID" value="GGK79625.1"/>
    <property type="molecule type" value="Genomic_DNA"/>
</dbReference>
<sequence>MLDPASGIPRMGAVGIAEGISEGEDRDPHLRPAVQTLEETHTTVAIRISLEILKPGTEPTIRLMNHHATSTNNP</sequence>
<comment type="caution">
    <text evidence="2">The sequence shown here is derived from an EMBL/GenBank/DDBJ whole genome shotgun (WGS) entry which is preliminary data.</text>
</comment>